<protein>
    <submittedName>
        <fullName evidence="2">Pyridoxamine 5'-phosphate oxidase</fullName>
    </submittedName>
</protein>
<keyword evidence="3" id="KW-1185">Reference proteome</keyword>
<dbReference type="PANTHER" id="PTHR34818">
    <property type="entry name" value="PROTEIN BLI-3"/>
    <property type="match status" value="1"/>
</dbReference>
<name>A0A231UUD8_9HYPH</name>
<organism evidence="2 3">
    <name type="scientific">Notoacmeibacter marinus</name>
    <dbReference type="NCBI Taxonomy" id="1876515"/>
    <lineage>
        <taxon>Bacteria</taxon>
        <taxon>Pseudomonadati</taxon>
        <taxon>Pseudomonadota</taxon>
        <taxon>Alphaproteobacteria</taxon>
        <taxon>Hyphomicrobiales</taxon>
        <taxon>Notoacmeibacteraceae</taxon>
        <taxon>Notoacmeibacter</taxon>
    </lineage>
</organism>
<dbReference type="Proteomes" id="UP000215405">
    <property type="component" value="Unassembled WGS sequence"/>
</dbReference>
<proteinExistence type="predicted"/>
<feature type="domain" description="General stress protein FMN-binding split barrel" evidence="1">
    <location>
        <begin position="6"/>
        <end position="131"/>
    </location>
</feature>
<dbReference type="RefSeq" id="WP_094078327.1">
    <property type="nucleotide sequence ID" value="NZ_NBYO01000003.1"/>
</dbReference>
<dbReference type="SUPFAM" id="SSF50475">
    <property type="entry name" value="FMN-binding split barrel"/>
    <property type="match status" value="1"/>
</dbReference>
<accession>A0A231UUD8</accession>
<dbReference type="PANTHER" id="PTHR34818:SF1">
    <property type="entry name" value="PROTEIN BLI-3"/>
    <property type="match status" value="1"/>
</dbReference>
<gene>
    <name evidence="2" type="ORF">B7H23_15555</name>
</gene>
<reference evidence="3" key="1">
    <citation type="journal article" date="2017" name="Int. J. Syst. Evol. Microbiol.">
        <title>Notoacmeibacter marinus gen. nov., sp. nov., isolated from the gut of a limpet and proposal of Notoacmeibacteraceae fam. nov. in the order Rhizobiales of the class Alphaproteobacteria.</title>
        <authorList>
            <person name="Huang Z."/>
            <person name="Guo F."/>
            <person name="Lai Q."/>
        </authorList>
    </citation>
    <scope>NUCLEOTIDE SEQUENCE [LARGE SCALE GENOMIC DNA]</scope>
    <source>
        <strain evidence="3">XMTR2A4</strain>
    </source>
</reference>
<evidence type="ECO:0000313" key="2">
    <source>
        <dbReference type="EMBL" id="OXS99548.1"/>
    </source>
</evidence>
<evidence type="ECO:0000313" key="3">
    <source>
        <dbReference type="Proteomes" id="UP000215405"/>
    </source>
</evidence>
<sequence length="143" mass="16027">MTEKTLRDLAERMAKIDICMLCSKTAGNRIGARPMSNNSDVDYDGTSYFFTLDDTRMVTDIENDPQVCLTFQGEDWFSLAMEGKAKVVQEKAAFREHWVDDLDRWFADGVETEGLVLLEVAAERIAYWGGDGDGELVLDGTKA</sequence>
<comment type="caution">
    <text evidence="2">The sequence shown here is derived from an EMBL/GenBank/DDBJ whole genome shotgun (WGS) entry which is preliminary data.</text>
</comment>
<dbReference type="Pfam" id="PF16242">
    <property type="entry name" value="Pyrid_ox_like"/>
    <property type="match status" value="1"/>
</dbReference>
<dbReference type="InterPro" id="IPR052917">
    <property type="entry name" value="Stress-Dev_Protein"/>
</dbReference>
<dbReference type="EMBL" id="NBYO01000003">
    <property type="protein sequence ID" value="OXS99548.1"/>
    <property type="molecule type" value="Genomic_DNA"/>
</dbReference>
<dbReference type="AlphaFoldDB" id="A0A231UUD8"/>
<dbReference type="InterPro" id="IPR012349">
    <property type="entry name" value="Split_barrel_FMN-bd"/>
</dbReference>
<dbReference type="InterPro" id="IPR038725">
    <property type="entry name" value="YdaG_split_barrel_FMN-bd"/>
</dbReference>
<evidence type="ECO:0000259" key="1">
    <source>
        <dbReference type="Pfam" id="PF16242"/>
    </source>
</evidence>
<dbReference type="Gene3D" id="2.30.110.10">
    <property type="entry name" value="Electron Transport, Fmn-binding Protein, Chain A"/>
    <property type="match status" value="1"/>
</dbReference>